<name>A0A2S9Q6H6_9HYPH</name>
<evidence type="ECO:0000259" key="6">
    <source>
        <dbReference type="Pfam" id="PF04349"/>
    </source>
</evidence>
<feature type="domain" description="Glucan biosynthesis periplasmic MdoG C-terminal" evidence="6">
    <location>
        <begin position="38"/>
        <end position="507"/>
    </location>
</feature>
<dbReference type="InterPro" id="IPR013783">
    <property type="entry name" value="Ig-like_fold"/>
</dbReference>
<comment type="similarity">
    <text evidence="3">Belongs to the OpgD/OpgG family.</text>
</comment>
<dbReference type="Gene3D" id="2.60.40.10">
    <property type="entry name" value="Immunoglobulins"/>
    <property type="match status" value="1"/>
</dbReference>
<dbReference type="OrthoDB" id="9777817at2"/>
<organism evidence="7 8">
    <name type="scientific">Labrys okinawensis</name>
    <dbReference type="NCBI Taxonomy" id="346911"/>
    <lineage>
        <taxon>Bacteria</taxon>
        <taxon>Pseudomonadati</taxon>
        <taxon>Pseudomonadota</taxon>
        <taxon>Alphaproteobacteria</taxon>
        <taxon>Hyphomicrobiales</taxon>
        <taxon>Xanthobacteraceae</taxon>
        <taxon>Labrys</taxon>
    </lineage>
</organism>
<dbReference type="UniPathway" id="UPA00637"/>
<keyword evidence="4" id="KW-0732">Signal</keyword>
<dbReference type="InterPro" id="IPR014438">
    <property type="entry name" value="Glucan_biosyn_MdoG/MdoD"/>
</dbReference>
<gene>
    <name evidence="7" type="ORF">C5L14_23600</name>
</gene>
<evidence type="ECO:0000313" key="8">
    <source>
        <dbReference type="Proteomes" id="UP000237682"/>
    </source>
</evidence>
<dbReference type="GO" id="GO:0003824">
    <property type="term" value="F:catalytic activity"/>
    <property type="evidence" value="ECO:0007669"/>
    <property type="project" value="InterPro"/>
</dbReference>
<protein>
    <recommendedName>
        <fullName evidence="6">Glucan biosynthesis periplasmic MdoG C-terminal domain-containing protein</fullName>
    </recommendedName>
</protein>
<evidence type="ECO:0000256" key="4">
    <source>
        <dbReference type="ARBA" id="ARBA00022729"/>
    </source>
</evidence>
<dbReference type="Pfam" id="PF04349">
    <property type="entry name" value="MdoG"/>
    <property type="match status" value="1"/>
</dbReference>
<dbReference type="EMBL" id="PUEJ01000010">
    <property type="protein sequence ID" value="PRH84946.1"/>
    <property type="molecule type" value="Genomic_DNA"/>
</dbReference>
<dbReference type="Proteomes" id="UP000237682">
    <property type="component" value="Unassembled WGS sequence"/>
</dbReference>
<dbReference type="PANTHER" id="PTHR30504:SF2">
    <property type="entry name" value="GLUCANS BIOSYNTHESIS PROTEIN G"/>
    <property type="match status" value="1"/>
</dbReference>
<dbReference type="GO" id="GO:0051274">
    <property type="term" value="P:beta-glucan biosynthetic process"/>
    <property type="evidence" value="ECO:0007669"/>
    <property type="project" value="TreeGrafter"/>
</dbReference>
<dbReference type="InterPro" id="IPR014756">
    <property type="entry name" value="Ig_E-set"/>
</dbReference>
<dbReference type="RefSeq" id="WP_105864532.1">
    <property type="nucleotide sequence ID" value="NZ_PUEJ01000010.1"/>
</dbReference>
<evidence type="ECO:0000256" key="2">
    <source>
        <dbReference type="ARBA" id="ARBA00005001"/>
    </source>
</evidence>
<comment type="subcellular location">
    <subcellularLocation>
        <location evidence="1">Periplasm</location>
    </subcellularLocation>
</comment>
<dbReference type="AlphaFoldDB" id="A0A2S9Q6H6"/>
<dbReference type="NCBIfam" id="TIGR01409">
    <property type="entry name" value="TAT_signal_seq"/>
    <property type="match status" value="1"/>
</dbReference>
<dbReference type="InterPro" id="IPR014718">
    <property type="entry name" value="GH-type_carb-bd"/>
</dbReference>
<dbReference type="Gene3D" id="2.70.98.10">
    <property type="match status" value="1"/>
</dbReference>
<dbReference type="InterPro" id="IPR006311">
    <property type="entry name" value="TAT_signal"/>
</dbReference>
<dbReference type="PANTHER" id="PTHR30504">
    <property type="entry name" value="GLUCANS BIOSYNTHESIS PROTEIN"/>
    <property type="match status" value="1"/>
</dbReference>
<dbReference type="GO" id="GO:0030246">
    <property type="term" value="F:carbohydrate binding"/>
    <property type="evidence" value="ECO:0007669"/>
    <property type="project" value="InterPro"/>
</dbReference>
<dbReference type="InterPro" id="IPR011013">
    <property type="entry name" value="Gal_mutarotase_sf_dom"/>
</dbReference>
<evidence type="ECO:0000256" key="3">
    <source>
        <dbReference type="ARBA" id="ARBA00009284"/>
    </source>
</evidence>
<evidence type="ECO:0000256" key="1">
    <source>
        <dbReference type="ARBA" id="ARBA00004418"/>
    </source>
</evidence>
<dbReference type="InterPro" id="IPR007444">
    <property type="entry name" value="Glucan_biosyn_MdoG_C"/>
</dbReference>
<dbReference type="SUPFAM" id="SSF74650">
    <property type="entry name" value="Galactose mutarotase-like"/>
    <property type="match status" value="1"/>
</dbReference>
<keyword evidence="5" id="KW-0574">Periplasm</keyword>
<dbReference type="GO" id="GO:0030288">
    <property type="term" value="C:outer membrane-bounded periplasmic space"/>
    <property type="evidence" value="ECO:0007669"/>
    <property type="project" value="TreeGrafter"/>
</dbReference>
<dbReference type="InterPro" id="IPR019546">
    <property type="entry name" value="TAT_signal_bac_arc"/>
</dbReference>
<comment type="caution">
    <text evidence="7">The sequence shown here is derived from an EMBL/GenBank/DDBJ whole genome shotgun (WGS) entry which is preliminary data.</text>
</comment>
<evidence type="ECO:0000313" key="7">
    <source>
        <dbReference type="EMBL" id="PRH84946.1"/>
    </source>
</evidence>
<dbReference type="FunFam" id="2.70.98.10:FF:000001">
    <property type="entry name" value="Glucans biosynthesis protein G"/>
    <property type="match status" value="1"/>
</dbReference>
<proteinExistence type="inferred from homology"/>
<sequence>MNRRDFLKFASIAAGVLASPQGARAAIDAPGLKEGEVFSRDKLLEYARNLAKAPYQAPDATLPSSLQNLDYEQYVSIRFRPDRGIWSQDHRGFVIEPLHRGFIYATPVDLFTVEDGRVLIVPYEPAMFDFGKIAAPPPDSKLGFSGFRLKAPIDMPDRLDDFAIFQGASYFRAIAKNQVYGAAARGLAINTGEASGEEFPAFRAFWIERPPQNAENLVVHALLDSEAATGAFHLTLHPGEITTIDVETTIFPRAKIEHVGIAPLNSMYLFGSNDRKGVDDVRVAVHGSSGLQMLSGGGEWIWRPLQNPETLQISAFVDKTPRGFGLLQRNRDPADYEDSRHRYEMQPSVWITPKGDWGEGSIQLVEIPTDQEIHDNIITYWRPKDALEAGKDYSFAYRTNWCWTPAERPPMVLVHETRVGALGSKRRLFVIDFQGDLFANADNLNGVTPEITVNPGKLSDVSLTLETERRIGRLSFGLDPSSETYSEMRAVLVKDGKPVSETWLYRWTP</sequence>
<evidence type="ECO:0000256" key="5">
    <source>
        <dbReference type="ARBA" id="ARBA00022764"/>
    </source>
</evidence>
<dbReference type="PIRSF" id="PIRSF006281">
    <property type="entry name" value="MdoG"/>
    <property type="match status" value="1"/>
</dbReference>
<reference evidence="7 8" key="1">
    <citation type="submission" date="2018-02" db="EMBL/GenBank/DDBJ databases">
        <title>Whole genome sequencing of endophytic bacterium.</title>
        <authorList>
            <person name="Eedara R."/>
            <person name="Podile A.R."/>
        </authorList>
    </citation>
    <scope>NUCLEOTIDE SEQUENCE [LARGE SCALE GENOMIC DNA]</scope>
    <source>
        <strain evidence="7 8">RP1T</strain>
    </source>
</reference>
<comment type="pathway">
    <text evidence="2">Glycan metabolism; osmoregulated periplasmic glucan (OPG) biosynthesis.</text>
</comment>
<dbReference type="PROSITE" id="PS51318">
    <property type="entry name" value="TAT"/>
    <property type="match status" value="1"/>
</dbReference>
<accession>A0A2S9Q6H6</accession>
<keyword evidence="8" id="KW-1185">Reference proteome</keyword>
<dbReference type="SUPFAM" id="SSF81296">
    <property type="entry name" value="E set domains"/>
    <property type="match status" value="1"/>
</dbReference>